<sequence length="127" mass="13351">MAVVVGIFVGQDWSGIPWFEAGAAPGAVAPFSFGSLLRTKLHLTGSVESKKCAENFANATGEQGYPGGKFFDPLCLAGTLKDGVYIPDAEKLERLKLASSTKELPCSMLIFHFEAGQGMTPLGALGL</sequence>
<accession>A0A8S0THT0</accession>
<organism evidence="1 2">
    <name type="scientific">Olea europaea subsp. europaea</name>
    <dbReference type="NCBI Taxonomy" id="158383"/>
    <lineage>
        <taxon>Eukaryota</taxon>
        <taxon>Viridiplantae</taxon>
        <taxon>Streptophyta</taxon>
        <taxon>Embryophyta</taxon>
        <taxon>Tracheophyta</taxon>
        <taxon>Spermatophyta</taxon>
        <taxon>Magnoliopsida</taxon>
        <taxon>eudicotyledons</taxon>
        <taxon>Gunneridae</taxon>
        <taxon>Pentapetalae</taxon>
        <taxon>asterids</taxon>
        <taxon>lamiids</taxon>
        <taxon>Lamiales</taxon>
        <taxon>Oleaceae</taxon>
        <taxon>Oleeae</taxon>
        <taxon>Olea</taxon>
    </lineage>
</organism>
<gene>
    <name evidence="1" type="ORF">OLEA9_A031602</name>
</gene>
<evidence type="ECO:0000313" key="1">
    <source>
        <dbReference type="EMBL" id="CAA3005274.1"/>
    </source>
</evidence>
<keyword evidence="2" id="KW-1185">Reference proteome</keyword>
<reference evidence="1 2" key="1">
    <citation type="submission" date="2019-12" db="EMBL/GenBank/DDBJ databases">
        <authorList>
            <person name="Alioto T."/>
            <person name="Alioto T."/>
            <person name="Gomez Garrido J."/>
        </authorList>
    </citation>
    <scope>NUCLEOTIDE SEQUENCE [LARGE SCALE GENOMIC DNA]</scope>
</reference>
<dbReference type="EMBL" id="CACTIH010007243">
    <property type="protein sequence ID" value="CAA3005274.1"/>
    <property type="molecule type" value="Genomic_DNA"/>
</dbReference>
<dbReference type="Gene3D" id="1.10.3460.10">
    <property type="entry name" value="Chlorophyll a/b binding protein domain"/>
    <property type="match status" value="1"/>
</dbReference>
<dbReference type="OrthoDB" id="423598at2759"/>
<proteinExistence type="predicted"/>
<protein>
    <submittedName>
        <fullName evidence="1">Chlorophyll a-b binding CP24 10A, chloroplastic</fullName>
    </submittedName>
</protein>
<comment type="caution">
    <text evidence="1">The sequence shown here is derived from an EMBL/GenBank/DDBJ whole genome shotgun (WGS) entry which is preliminary data.</text>
</comment>
<dbReference type="Proteomes" id="UP000594638">
    <property type="component" value="Unassembled WGS sequence"/>
</dbReference>
<dbReference type="AlphaFoldDB" id="A0A8S0THT0"/>
<dbReference type="Gramene" id="OE9A031602T1">
    <property type="protein sequence ID" value="OE9A031602C1"/>
    <property type="gene ID" value="OE9A031602"/>
</dbReference>
<evidence type="ECO:0000313" key="2">
    <source>
        <dbReference type="Proteomes" id="UP000594638"/>
    </source>
</evidence>
<name>A0A8S0THT0_OLEEU</name>